<proteinExistence type="predicted"/>
<feature type="domain" description="PX" evidence="2">
    <location>
        <begin position="13"/>
        <end position="151"/>
    </location>
</feature>
<dbReference type="InterPro" id="IPR001683">
    <property type="entry name" value="PX_dom"/>
</dbReference>
<dbReference type="OrthoDB" id="68117at2759"/>
<dbReference type="AlphaFoldDB" id="A0A1W0A5X8"/>
<sequence length="202" mass="23446">MPGYLSPHTASGSQVFTNLSASIVSLTKEPNQRYYTFGILLDNGIERWVLYKRYSDFRRFRQTLLKMTRRPGCDCQYLHLPMSTVAFPGRSAVILPWQTAERIAIKRQDRLTQFLTVMLSLMQTRSASTCNNELCPILNLVQRFLQVIPMQPDRHWLRDMPPQVPWKTPSPSRKPPVYPIRENEQVVNSPASSSWFSRPSHH</sequence>
<dbReference type="Proteomes" id="UP000243217">
    <property type="component" value="Unassembled WGS sequence"/>
</dbReference>
<accession>A0A1W0A5X8</accession>
<keyword evidence="4" id="KW-1185">Reference proteome</keyword>
<organism evidence="3 4">
    <name type="scientific">Thraustotheca clavata</name>
    <dbReference type="NCBI Taxonomy" id="74557"/>
    <lineage>
        <taxon>Eukaryota</taxon>
        <taxon>Sar</taxon>
        <taxon>Stramenopiles</taxon>
        <taxon>Oomycota</taxon>
        <taxon>Saprolegniomycetes</taxon>
        <taxon>Saprolegniales</taxon>
        <taxon>Achlyaceae</taxon>
        <taxon>Thraustotheca</taxon>
    </lineage>
</organism>
<feature type="region of interest" description="Disordered" evidence="1">
    <location>
        <begin position="160"/>
        <end position="202"/>
    </location>
</feature>
<dbReference type="EMBL" id="JNBS01000457">
    <property type="protein sequence ID" value="OQS05440.1"/>
    <property type="molecule type" value="Genomic_DNA"/>
</dbReference>
<dbReference type="CDD" id="cd06093">
    <property type="entry name" value="PX_domain"/>
    <property type="match status" value="1"/>
</dbReference>
<protein>
    <recommendedName>
        <fullName evidence="2">PX domain-containing protein</fullName>
    </recommendedName>
</protein>
<reference evidence="3 4" key="1">
    <citation type="journal article" date="2014" name="Genome Biol. Evol.">
        <title>The secreted proteins of Achlya hypogyna and Thraustotheca clavata identify the ancestral oomycete secretome and reveal gene acquisitions by horizontal gene transfer.</title>
        <authorList>
            <person name="Misner I."/>
            <person name="Blouin N."/>
            <person name="Leonard G."/>
            <person name="Richards T.A."/>
            <person name="Lane C.E."/>
        </authorList>
    </citation>
    <scope>NUCLEOTIDE SEQUENCE [LARGE SCALE GENOMIC DNA]</scope>
    <source>
        <strain evidence="3 4">ATCC 34112</strain>
    </source>
</reference>
<gene>
    <name evidence="3" type="ORF">THRCLA_20621</name>
</gene>
<dbReference type="PROSITE" id="PS50195">
    <property type="entry name" value="PX"/>
    <property type="match status" value="1"/>
</dbReference>
<evidence type="ECO:0000313" key="4">
    <source>
        <dbReference type="Proteomes" id="UP000243217"/>
    </source>
</evidence>
<dbReference type="SUPFAM" id="SSF64268">
    <property type="entry name" value="PX domain"/>
    <property type="match status" value="1"/>
</dbReference>
<dbReference type="GO" id="GO:0035091">
    <property type="term" value="F:phosphatidylinositol binding"/>
    <property type="evidence" value="ECO:0007669"/>
    <property type="project" value="InterPro"/>
</dbReference>
<evidence type="ECO:0000256" key="1">
    <source>
        <dbReference type="SAM" id="MobiDB-lite"/>
    </source>
</evidence>
<dbReference type="Gene3D" id="3.30.1520.10">
    <property type="entry name" value="Phox-like domain"/>
    <property type="match status" value="1"/>
</dbReference>
<evidence type="ECO:0000259" key="2">
    <source>
        <dbReference type="PROSITE" id="PS50195"/>
    </source>
</evidence>
<feature type="compositionally biased region" description="Low complexity" evidence="1">
    <location>
        <begin position="189"/>
        <end position="202"/>
    </location>
</feature>
<evidence type="ECO:0000313" key="3">
    <source>
        <dbReference type="EMBL" id="OQS05440.1"/>
    </source>
</evidence>
<name>A0A1W0A5X8_9STRA</name>
<dbReference type="Pfam" id="PF00787">
    <property type="entry name" value="PX"/>
    <property type="match status" value="1"/>
</dbReference>
<comment type="caution">
    <text evidence="3">The sequence shown here is derived from an EMBL/GenBank/DDBJ whole genome shotgun (WGS) entry which is preliminary data.</text>
</comment>
<dbReference type="InterPro" id="IPR036871">
    <property type="entry name" value="PX_dom_sf"/>
</dbReference>